<proteinExistence type="predicted"/>
<gene>
    <name evidence="1" type="ORF">RRG08_034395</name>
</gene>
<dbReference type="Proteomes" id="UP001283361">
    <property type="component" value="Unassembled WGS sequence"/>
</dbReference>
<organism evidence="1 2">
    <name type="scientific">Elysia crispata</name>
    <name type="common">lettuce slug</name>
    <dbReference type="NCBI Taxonomy" id="231223"/>
    <lineage>
        <taxon>Eukaryota</taxon>
        <taxon>Metazoa</taxon>
        <taxon>Spiralia</taxon>
        <taxon>Lophotrochozoa</taxon>
        <taxon>Mollusca</taxon>
        <taxon>Gastropoda</taxon>
        <taxon>Heterobranchia</taxon>
        <taxon>Euthyneura</taxon>
        <taxon>Panpulmonata</taxon>
        <taxon>Sacoglossa</taxon>
        <taxon>Placobranchoidea</taxon>
        <taxon>Plakobranchidae</taxon>
        <taxon>Elysia</taxon>
    </lineage>
</organism>
<sequence length="152" mass="17017">MKSRKSIVPCQLVVRCPKHAQSGANIDPWTDLKPVFQPGHVTPVSCHLRACAEVRGRSESTRAKVTCSLIIIICPDFLDTIGGPVAKALDLQGIERGKRRTRRIWLKQECYERRSKPVTTEWTGRKEVQGSASCYITVRDWSALTDGQSQPN</sequence>
<evidence type="ECO:0000313" key="2">
    <source>
        <dbReference type="Proteomes" id="UP001283361"/>
    </source>
</evidence>
<dbReference type="EMBL" id="JAWDGP010006429">
    <property type="protein sequence ID" value="KAK3741350.1"/>
    <property type="molecule type" value="Genomic_DNA"/>
</dbReference>
<comment type="caution">
    <text evidence="1">The sequence shown here is derived from an EMBL/GenBank/DDBJ whole genome shotgun (WGS) entry which is preliminary data.</text>
</comment>
<reference evidence="1" key="1">
    <citation type="journal article" date="2023" name="G3 (Bethesda)">
        <title>A reference genome for the long-term kleptoplast-retaining sea slug Elysia crispata morphotype clarki.</title>
        <authorList>
            <person name="Eastman K.E."/>
            <person name="Pendleton A.L."/>
            <person name="Shaikh M.A."/>
            <person name="Suttiyut T."/>
            <person name="Ogas R."/>
            <person name="Tomko P."/>
            <person name="Gavelis G."/>
            <person name="Widhalm J.R."/>
            <person name="Wisecaver J.H."/>
        </authorList>
    </citation>
    <scope>NUCLEOTIDE SEQUENCE</scope>
    <source>
        <strain evidence="1">ECLA1</strain>
    </source>
</reference>
<name>A0AAE0YCY7_9GAST</name>
<dbReference type="AlphaFoldDB" id="A0AAE0YCY7"/>
<accession>A0AAE0YCY7</accession>
<evidence type="ECO:0000313" key="1">
    <source>
        <dbReference type="EMBL" id="KAK3741350.1"/>
    </source>
</evidence>
<keyword evidence="2" id="KW-1185">Reference proteome</keyword>
<protein>
    <submittedName>
        <fullName evidence="1">Uncharacterized protein</fullName>
    </submittedName>
</protein>